<protein>
    <recommendedName>
        <fullName evidence="1">non-specific serine/threonine protein kinase</fullName>
        <ecNumber evidence="1">2.7.11.1</ecNumber>
    </recommendedName>
</protein>
<dbReference type="GO" id="GO:0005524">
    <property type="term" value="F:ATP binding"/>
    <property type="evidence" value="ECO:0007669"/>
    <property type="project" value="UniProtKB-KW"/>
</dbReference>
<evidence type="ECO:0000256" key="9">
    <source>
        <dbReference type="SAM" id="Phobius"/>
    </source>
</evidence>
<dbReference type="PANTHER" id="PTHR48006">
    <property type="entry name" value="LEUCINE-RICH REPEAT-CONTAINING PROTEIN DDB_G0281931-RELATED"/>
    <property type="match status" value="1"/>
</dbReference>
<evidence type="ECO:0000256" key="3">
    <source>
        <dbReference type="ARBA" id="ARBA00022679"/>
    </source>
</evidence>
<dbReference type="FunFam" id="3.80.10.10:FF:002824">
    <property type="entry name" value="Predicted protein"/>
    <property type="match status" value="1"/>
</dbReference>
<gene>
    <name evidence="13" type="primary">LOC123164867</name>
</gene>
<dbReference type="InterPro" id="IPR051824">
    <property type="entry name" value="LRR_Rcpt-Like_S/T_Kinase"/>
</dbReference>
<feature type="signal peptide" evidence="10">
    <location>
        <begin position="1"/>
        <end position="33"/>
    </location>
</feature>
<reference evidence="13" key="2">
    <citation type="submission" date="2018-10" db="UniProtKB">
        <authorList>
            <consortium name="EnsemblPlants"/>
        </authorList>
    </citation>
    <scope>IDENTIFICATION</scope>
</reference>
<keyword evidence="14" id="KW-1185">Reference proteome</keyword>
<keyword evidence="9" id="KW-0472">Membrane</keyword>
<evidence type="ECO:0000256" key="2">
    <source>
        <dbReference type="ARBA" id="ARBA00022553"/>
    </source>
</evidence>
<keyword evidence="6" id="KW-0547">Nucleotide-binding</keyword>
<evidence type="ECO:0000259" key="11">
    <source>
        <dbReference type="Pfam" id="PF11721"/>
    </source>
</evidence>
<keyword evidence="7" id="KW-0067">ATP-binding</keyword>
<keyword evidence="9" id="KW-0812">Transmembrane</keyword>
<dbReference type="AlphaFoldDB" id="A0A3B6TEB8"/>
<keyword evidence="4 10" id="KW-0732">Signal</keyword>
<keyword evidence="9" id="KW-1133">Transmembrane helix</keyword>
<evidence type="ECO:0000256" key="7">
    <source>
        <dbReference type="ARBA" id="ARBA00022840"/>
    </source>
</evidence>
<accession>A0A3B6TEB8</accession>
<dbReference type="EC" id="2.7.11.1" evidence="1"/>
<name>A0A3B6TEB8_WHEAT</name>
<dbReference type="InterPro" id="IPR055414">
    <property type="entry name" value="LRR_R13L4/SHOC2-like"/>
</dbReference>
<dbReference type="Gramene" id="TraesWEE_scaffold_131668_01G000100.1">
    <property type="protein sequence ID" value="TraesWEE_scaffold_131668_01G000100.1"/>
    <property type="gene ID" value="TraesWEE_scaffold_131668_01G000100"/>
</dbReference>
<organism evidence="13">
    <name type="scientific">Triticum aestivum</name>
    <name type="common">Wheat</name>
    <dbReference type="NCBI Taxonomy" id="4565"/>
    <lineage>
        <taxon>Eukaryota</taxon>
        <taxon>Viridiplantae</taxon>
        <taxon>Streptophyta</taxon>
        <taxon>Embryophyta</taxon>
        <taxon>Tracheophyta</taxon>
        <taxon>Spermatophyta</taxon>
        <taxon>Magnoliopsida</taxon>
        <taxon>Liliopsida</taxon>
        <taxon>Poales</taxon>
        <taxon>Poaceae</taxon>
        <taxon>BOP clade</taxon>
        <taxon>Pooideae</taxon>
        <taxon>Triticodae</taxon>
        <taxon>Triticeae</taxon>
        <taxon>Triticinae</taxon>
        <taxon>Triticum</taxon>
    </lineage>
</organism>
<dbReference type="Gramene" id="TraesROB_scaffold_080011_01G000200.1">
    <property type="protein sequence ID" value="TraesROB_scaffold_080011_01G000200.1"/>
    <property type="gene ID" value="TraesROB_scaffold_080011_01G000200"/>
</dbReference>
<dbReference type="PRINTS" id="PR00019">
    <property type="entry name" value="LEURICHRPT"/>
</dbReference>
<dbReference type="Gramene" id="TraesCS7D02G129800.1">
    <property type="protein sequence ID" value="TraesCS7D02G129800.1"/>
    <property type="gene ID" value="TraesCS7D02G129800"/>
</dbReference>
<proteinExistence type="predicted"/>
<feature type="chain" id="PRO_5043180957" description="non-specific serine/threonine protein kinase" evidence="10">
    <location>
        <begin position="34"/>
        <end position="623"/>
    </location>
</feature>
<dbReference type="InterPro" id="IPR032675">
    <property type="entry name" value="LRR_dom_sf"/>
</dbReference>
<dbReference type="EnsemblPlants" id="TraesCS7D02G129800.1">
    <property type="protein sequence ID" value="TraesCS7D02G129800.1"/>
    <property type="gene ID" value="TraesCS7D02G129800"/>
</dbReference>
<evidence type="ECO:0000256" key="8">
    <source>
        <dbReference type="ARBA" id="ARBA00023180"/>
    </source>
</evidence>
<feature type="domain" description="Malectin" evidence="11">
    <location>
        <begin position="380"/>
        <end position="559"/>
    </location>
</feature>
<dbReference type="SUPFAM" id="SSF52058">
    <property type="entry name" value="L domain-like"/>
    <property type="match status" value="1"/>
</dbReference>
<keyword evidence="2" id="KW-0597">Phosphoprotein</keyword>
<dbReference type="GO" id="GO:0004674">
    <property type="term" value="F:protein serine/threonine kinase activity"/>
    <property type="evidence" value="ECO:0007669"/>
    <property type="project" value="UniProtKB-EC"/>
</dbReference>
<dbReference type="Gramene" id="TraesLAC7D03G04261220.2">
    <property type="protein sequence ID" value="TraesLAC7D03G04261220.2"/>
    <property type="gene ID" value="TraesLAC7D03G04261220"/>
</dbReference>
<dbReference type="Gene3D" id="2.60.120.430">
    <property type="entry name" value="Galactose-binding lectin"/>
    <property type="match status" value="1"/>
</dbReference>
<evidence type="ECO:0000313" key="13">
    <source>
        <dbReference type="EnsemblPlants" id="TraesCS7D02G129800.1"/>
    </source>
</evidence>
<reference evidence="13" key="1">
    <citation type="submission" date="2018-08" db="EMBL/GenBank/DDBJ databases">
        <authorList>
            <person name="Rossello M."/>
        </authorList>
    </citation>
    <scope>NUCLEOTIDE SEQUENCE [LARGE SCALE GENOMIC DNA]</scope>
    <source>
        <strain evidence="13">cv. Chinese Spring</strain>
    </source>
</reference>
<dbReference type="Pfam" id="PF11721">
    <property type="entry name" value="Malectin"/>
    <property type="match status" value="1"/>
</dbReference>
<dbReference type="InterPro" id="IPR021720">
    <property type="entry name" value="Malectin_dom"/>
</dbReference>
<dbReference type="OMA" id="NPCGTRD"/>
<dbReference type="STRING" id="4565.A0A3B6TEB8"/>
<evidence type="ECO:0000259" key="12">
    <source>
        <dbReference type="Pfam" id="PF23598"/>
    </source>
</evidence>
<feature type="transmembrane region" description="Helical" evidence="9">
    <location>
        <begin position="589"/>
        <end position="612"/>
    </location>
</feature>
<keyword evidence="5" id="KW-0677">Repeat</keyword>
<dbReference type="OrthoDB" id="676979at2759"/>
<evidence type="ECO:0000256" key="6">
    <source>
        <dbReference type="ARBA" id="ARBA00022741"/>
    </source>
</evidence>
<sequence length="623" mass="68642">MLPPQVNPCLPTPMAPLPLPLLLALAGLAVAAAQPFFPPPQQQSTDASDAAALSAVFQRWGLRYGPTVNLGDPCGTRDWPGSFARNASVGCSCDGSPVCRITHLNVTGYWNLTEIPPELFNLTELVSLDLSNNNLSGSIPPEVANLSKLETWHFNNNQLSGPFPNESSPLRNLQSLWMFDNYIEGLFPEFIADFTNLTDLRIYGMKLQGPIPKQFSNLVNLKYLMLGDLDGANSTIDFIPDSANLSILSLRKCGIVGQFPSTPPTLPNLTYLDLRSNNLSGQLQLLLPYKSSRYLYAGDNDFSGRLPAEFVQPSLALDISYNPFINGLLPNNPTDRKLSLNYIGTAIDTSRAINSENLTLLNCLHMKECNRKYYTNAITSFAVNCGGKQTIYSDPLPIRFDDDTTDLGAAGFHVNTSMQWVVSHVGSDPFRESPRFVNTSQVILGTDMPELYQTARTSRSALWYYIVGLSNGKYTVQLFFAEIVIEKPGKRLFNIDIQDRNIKTDFDITKEAGGFRRPTNITYEVTVVNSVLKIHLHWNGRGTCCIPYEGAYGPLVSAIRVFRPESPNNSPPPARPVSAPSNDDKRRGVVAGIAALCIAAAVISSSVVYLWWKWVALVKHPNA</sequence>
<evidence type="ECO:0000256" key="4">
    <source>
        <dbReference type="ARBA" id="ARBA00022729"/>
    </source>
</evidence>
<dbReference type="Pfam" id="PF23598">
    <property type="entry name" value="LRR_14"/>
    <property type="match status" value="1"/>
</dbReference>
<dbReference type="Gene3D" id="3.80.10.10">
    <property type="entry name" value="Ribonuclease Inhibitor"/>
    <property type="match status" value="2"/>
</dbReference>
<keyword evidence="8" id="KW-0325">Glycoprotein</keyword>
<feature type="domain" description="Disease resistance R13L4/SHOC-2-like LRR" evidence="12">
    <location>
        <begin position="96"/>
        <end position="280"/>
    </location>
</feature>
<dbReference type="PANTHER" id="PTHR48006:SF98">
    <property type="entry name" value="MALECTIN DOMAIN-CONTAINING PROTEIN"/>
    <property type="match status" value="1"/>
</dbReference>
<dbReference type="Gramene" id="TraesARI7D03G04389470.1">
    <property type="protein sequence ID" value="TraesARI7D03G04389470.1"/>
    <property type="gene ID" value="TraesARI7D03G04389470"/>
</dbReference>
<dbReference type="Gramene" id="TraesCLE_scaffold_092768_01G000200.1">
    <property type="protein sequence ID" value="TraesCLE_scaffold_092768_01G000200.1"/>
    <property type="gene ID" value="TraesCLE_scaffold_092768_01G000200"/>
</dbReference>
<evidence type="ECO:0000256" key="1">
    <source>
        <dbReference type="ARBA" id="ARBA00012513"/>
    </source>
</evidence>
<keyword evidence="3" id="KW-0808">Transferase</keyword>
<dbReference type="GeneID" id="123164867"/>
<evidence type="ECO:0000313" key="14">
    <source>
        <dbReference type="Proteomes" id="UP000019116"/>
    </source>
</evidence>
<dbReference type="Gramene" id="TraesJAG7D03G04297490.2">
    <property type="protein sequence ID" value="TraesJAG7D03G04297490.2"/>
    <property type="gene ID" value="TraesJAG7D03G04297490"/>
</dbReference>
<dbReference type="PaxDb" id="4565-Traes_7DS_FA4FA570A.1"/>
<dbReference type="Gramene" id="TraesLDM7D03G04320520.1">
    <property type="protein sequence ID" value="TraesLDM7D03G04320520.1"/>
    <property type="gene ID" value="TraesLDM7D03G04320520"/>
</dbReference>
<dbReference type="Gramene" id="TraesMAC7D03G04306800.2">
    <property type="protein sequence ID" value="TraesMAC7D03G04306800.2"/>
    <property type="gene ID" value="TraesMAC7D03G04306800"/>
</dbReference>
<dbReference type="SMR" id="A0A3B6TEB8"/>
<dbReference type="Gramene" id="TraesNOR7D03G04363080.1">
    <property type="protein sequence ID" value="TraesNOR7D03G04363080.1"/>
    <property type="gene ID" value="TraesNOR7D03G04363080"/>
</dbReference>
<dbReference type="Proteomes" id="UP000019116">
    <property type="component" value="Chromosome 7D"/>
</dbReference>
<evidence type="ECO:0000256" key="10">
    <source>
        <dbReference type="SAM" id="SignalP"/>
    </source>
</evidence>
<evidence type="ECO:0000256" key="5">
    <source>
        <dbReference type="ARBA" id="ARBA00022737"/>
    </source>
</evidence>
<dbReference type="RefSeq" id="XP_044438408.1">
    <property type="nucleotide sequence ID" value="XM_044582473.1"/>
</dbReference>